<dbReference type="SUPFAM" id="SSF56634">
    <property type="entry name" value="Heme-dependent catalase-like"/>
    <property type="match status" value="1"/>
</dbReference>
<dbReference type="EMBL" id="WJXW01000004">
    <property type="protein sequence ID" value="KAF9736529.1"/>
    <property type="molecule type" value="Genomic_DNA"/>
</dbReference>
<dbReference type="GO" id="GO:0020037">
    <property type="term" value="F:heme binding"/>
    <property type="evidence" value="ECO:0007669"/>
    <property type="project" value="InterPro"/>
</dbReference>
<evidence type="ECO:0000313" key="2">
    <source>
        <dbReference type="Proteomes" id="UP000756921"/>
    </source>
</evidence>
<evidence type="ECO:0008006" key="3">
    <source>
        <dbReference type="Google" id="ProtNLM"/>
    </source>
</evidence>
<protein>
    <recommendedName>
        <fullName evidence="3">Catalase</fullName>
    </recommendedName>
</protein>
<proteinExistence type="predicted"/>
<keyword evidence="2" id="KW-1185">Reference proteome</keyword>
<comment type="caution">
    <text evidence="1">The sequence shown here is derived from an EMBL/GenBank/DDBJ whole genome shotgun (WGS) entry which is preliminary data.</text>
</comment>
<sequence>MNGTKVLTCPASHHRIENIHNGKVASGTVKAGGQDKPAPGRYIRWNADGVEKIQPGEQEKIQAVSNQFNRFQMMNFNEHMHCLRGTHLKTQGCVMGKWFFQLVIVHDNLPPHLAQGMFSKPGAYDVIMRYSSLTPKLVPDNIPAPRGIGMKIFVLELRDPETTYDIADSLERNWNDLGTFADEQSKRVDADVATLGSQLPKQHMVAMPEYSQSAYRFGDYVAKFGVFPLGEEQKKLEDTEIKECDPINIISQELRSFHMEDKVTYSFCAQLLQDPREQPVDDIGIEWDAKKVSLRAGCDLGISGAG</sequence>
<dbReference type="OrthoDB" id="3358373at2759"/>
<gene>
    <name evidence="1" type="ORF">PMIN01_04308</name>
</gene>
<evidence type="ECO:0000313" key="1">
    <source>
        <dbReference type="EMBL" id="KAF9736529.1"/>
    </source>
</evidence>
<dbReference type="PANTHER" id="PTHR36195">
    <property type="entry name" value="DOMAIN PROTEIN, PUTATIVE (AFU_ORTHOLOGUE AFUA_5G01990)-RELATED-RELATED"/>
    <property type="match status" value="1"/>
</dbReference>
<accession>A0A9P6GJG3</accession>
<name>A0A9P6GJG3_9PLEO</name>
<dbReference type="PANTHER" id="PTHR36195:SF4">
    <property type="entry name" value="DOMAIN PROTEIN, PUTATIVE (AFU_ORTHOLOGUE AFUA_5G01990)-RELATED"/>
    <property type="match status" value="1"/>
</dbReference>
<dbReference type="AlphaFoldDB" id="A0A9P6GJG3"/>
<dbReference type="Proteomes" id="UP000756921">
    <property type="component" value="Unassembled WGS sequence"/>
</dbReference>
<dbReference type="Gene3D" id="2.40.180.10">
    <property type="entry name" value="Catalase core domain"/>
    <property type="match status" value="1"/>
</dbReference>
<dbReference type="InterPro" id="IPR020835">
    <property type="entry name" value="Catalase_sf"/>
</dbReference>
<organism evidence="1 2">
    <name type="scientific">Paraphaeosphaeria minitans</name>
    <dbReference type="NCBI Taxonomy" id="565426"/>
    <lineage>
        <taxon>Eukaryota</taxon>
        <taxon>Fungi</taxon>
        <taxon>Dikarya</taxon>
        <taxon>Ascomycota</taxon>
        <taxon>Pezizomycotina</taxon>
        <taxon>Dothideomycetes</taxon>
        <taxon>Pleosporomycetidae</taxon>
        <taxon>Pleosporales</taxon>
        <taxon>Massarineae</taxon>
        <taxon>Didymosphaeriaceae</taxon>
        <taxon>Paraphaeosphaeria</taxon>
    </lineage>
</organism>
<reference evidence="1" key="1">
    <citation type="journal article" date="2020" name="Mol. Plant Microbe Interact.">
        <title>Genome Sequence of the Biocontrol Agent Coniothyrium minitans strain Conio (IMI 134523).</title>
        <authorList>
            <person name="Patel D."/>
            <person name="Shittu T.A."/>
            <person name="Baroncelli R."/>
            <person name="Muthumeenakshi S."/>
            <person name="Osborne T.H."/>
            <person name="Janganan T.K."/>
            <person name="Sreenivasaprasad S."/>
        </authorList>
    </citation>
    <scope>NUCLEOTIDE SEQUENCE</scope>
    <source>
        <strain evidence="1">Conio</strain>
    </source>
</reference>